<comment type="similarity">
    <text evidence="2">Belongs to the SIMIBI class G3E GTPase family. ArgK/MeaB subfamily.</text>
</comment>
<dbReference type="PANTHER" id="PTHR43087:SF1">
    <property type="entry name" value="LAO_AO TRANSPORT SYSTEM ATPASE"/>
    <property type="match status" value="1"/>
</dbReference>
<dbReference type="PANTHER" id="PTHR43087">
    <property type="entry name" value="LYSINE/ARGININE/ORNITHINE TRANSPORT SYSTEM KINASE"/>
    <property type="match status" value="1"/>
</dbReference>
<proteinExistence type="inferred from homology"/>
<organism evidence="8 9">
    <name type="scientific">Candidatus Segetimicrobium genomatis</name>
    <dbReference type="NCBI Taxonomy" id="2569760"/>
    <lineage>
        <taxon>Bacteria</taxon>
        <taxon>Bacillati</taxon>
        <taxon>Candidatus Sysuimicrobiota</taxon>
        <taxon>Candidatus Sysuimicrobiia</taxon>
        <taxon>Candidatus Sysuimicrobiales</taxon>
        <taxon>Candidatus Segetimicrobiaceae</taxon>
        <taxon>Candidatus Segetimicrobium</taxon>
    </lineage>
</organism>
<keyword evidence="4" id="KW-0378">Hydrolase</keyword>
<comment type="caution">
    <text evidence="8">The sequence shown here is derived from an EMBL/GenBank/DDBJ whole genome shotgun (WGS) entry which is preliminary data.</text>
</comment>
<dbReference type="InterPro" id="IPR052040">
    <property type="entry name" value="GTPase/Isobutyryl-CoA_mutase"/>
</dbReference>
<evidence type="ECO:0000313" key="9">
    <source>
        <dbReference type="Proteomes" id="UP000318834"/>
    </source>
</evidence>
<dbReference type="InterPro" id="IPR029068">
    <property type="entry name" value="Glyas_Bleomycin-R_OHBP_Dase"/>
</dbReference>
<keyword evidence="3" id="KW-0547">Nucleotide-binding</keyword>
<evidence type="ECO:0000256" key="5">
    <source>
        <dbReference type="ARBA" id="ARBA00023134"/>
    </source>
</evidence>
<protein>
    <submittedName>
        <fullName evidence="8">Methylmalonyl Co-A mutase-associated GTPase MeaB</fullName>
    </submittedName>
</protein>
<dbReference type="NCBIfam" id="TIGR03081">
    <property type="entry name" value="metmalonyl_epim"/>
    <property type="match status" value="1"/>
</dbReference>
<dbReference type="GO" id="GO:0005525">
    <property type="term" value="F:GTP binding"/>
    <property type="evidence" value="ECO:0007669"/>
    <property type="project" value="UniProtKB-KW"/>
</dbReference>
<comment type="similarity">
    <text evidence="1">Belongs to the methylmalonyl-CoA epimerase family.</text>
</comment>
<dbReference type="EMBL" id="VBAP01000018">
    <property type="protein sequence ID" value="TMI76549.1"/>
    <property type="molecule type" value="Genomic_DNA"/>
</dbReference>
<name>A0A537IZ02_9BACT</name>
<dbReference type="CDD" id="cd03114">
    <property type="entry name" value="MMAA-like"/>
    <property type="match status" value="1"/>
</dbReference>
<accession>A0A537IZ02</accession>
<dbReference type="Pfam" id="PF03308">
    <property type="entry name" value="MeaB"/>
    <property type="match status" value="1"/>
</dbReference>
<evidence type="ECO:0000256" key="6">
    <source>
        <dbReference type="ARBA" id="ARBA00023186"/>
    </source>
</evidence>
<dbReference type="Gene3D" id="3.40.50.300">
    <property type="entry name" value="P-loop containing nucleotide triphosphate hydrolases"/>
    <property type="match status" value="1"/>
</dbReference>
<dbReference type="Pfam" id="PF13669">
    <property type="entry name" value="Glyoxalase_4"/>
    <property type="match status" value="1"/>
</dbReference>
<dbReference type="InterPro" id="IPR005129">
    <property type="entry name" value="GTPase_ArgK"/>
</dbReference>
<feature type="domain" description="VOC" evidence="7">
    <location>
        <begin position="315"/>
        <end position="443"/>
    </location>
</feature>
<evidence type="ECO:0000256" key="3">
    <source>
        <dbReference type="ARBA" id="ARBA00022741"/>
    </source>
</evidence>
<evidence type="ECO:0000256" key="4">
    <source>
        <dbReference type="ARBA" id="ARBA00022801"/>
    </source>
</evidence>
<evidence type="ECO:0000256" key="2">
    <source>
        <dbReference type="ARBA" id="ARBA00009625"/>
    </source>
</evidence>
<dbReference type="CDD" id="cd07249">
    <property type="entry name" value="MMCE"/>
    <property type="match status" value="1"/>
</dbReference>
<evidence type="ECO:0000256" key="1">
    <source>
        <dbReference type="ARBA" id="ARBA00009308"/>
    </source>
</evidence>
<dbReference type="InterPro" id="IPR037523">
    <property type="entry name" value="VOC_core"/>
</dbReference>
<dbReference type="GO" id="GO:0003924">
    <property type="term" value="F:GTPase activity"/>
    <property type="evidence" value="ECO:0007669"/>
    <property type="project" value="InterPro"/>
</dbReference>
<gene>
    <name evidence="8" type="primary">meaB</name>
    <name evidence="8" type="ORF">E6H05_03395</name>
</gene>
<dbReference type="AlphaFoldDB" id="A0A537IZ02"/>
<sequence>MVIDTLIEEALAGSAQALARLISMVEDGGPDGQAALRAMHPRAGRAYLIGVTGPPGAGKSTLVDAWTASLRRQGRTVGIVAVDPSSPFTGGALLGDRVRMQDHATDAGVFIRSMATRGHLGGLAPATADVAKILDAIGYDVIFIETVGTGQAEVDVVGAGDTVVIVLVPGLGDAVQTMKAGLMEIGDAFVVNKADHDDPDRTVAEITMMLQLNQDRGGWRPPVVKTVATSAQGTDEALAAIEAHRAYLTANGLLERRRKERRRAEIVRVVEWRARDRALDLVRDSGRLGDLAERVHRGEMDPYAAADEILTPRMTLDHVGIAVRNLGEAARFYGAVFGLSMADRYELPDEGVRVAFLRSGGVDLELLEPLGGGGPLAKFLATHGPGLHHIAFRVPDIRRAMSAAAAAGCMVIEPAPRRGARGSPIAFLHPSAAGGVLVELVQG</sequence>
<dbReference type="SUPFAM" id="SSF52540">
    <property type="entry name" value="P-loop containing nucleoside triphosphate hydrolases"/>
    <property type="match status" value="1"/>
</dbReference>
<evidence type="ECO:0000313" key="8">
    <source>
        <dbReference type="EMBL" id="TMI76549.1"/>
    </source>
</evidence>
<dbReference type="PROSITE" id="PS51819">
    <property type="entry name" value="VOC"/>
    <property type="match status" value="1"/>
</dbReference>
<keyword evidence="6" id="KW-0143">Chaperone</keyword>
<dbReference type="InterPro" id="IPR027417">
    <property type="entry name" value="P-loop_NTPase"/>
</dbReference>
<dbReference type="InterPro" id="IPR017515">
    <property type="entry name" value="MeMalonyl-CoA_epimerase"/>
</dbReference>
<keyword evidence="5" id="KW-0342">GTP-binding</keyword>
<dbReference type="SUPFAM" id="SSF54593">
    <property type="entry name" value="Glyoxalase/Bleomycin resistance protein/Dihydroxybiphenyl dioxygenase"/>
    <property type="match status" value="1"/>
</dbReference>
<dbReference type="Proteomes" id="UP000318834">
    <property type="component" value="Unassembled WGS sequence"/>
</dbReference>
<evidence type="ECO:0000259" key="7">
    <source>
        <dbReference type="PROSITE" id="PS51819"/>
    </source>
</evidence>
<dbReference type="NCBIfam" id="TIGR00750">
    <property type="entry name" value="lao"/>
    <property type="match status" value="1"/>
</dbReference>
<dbReference type="Gene3D" id="3.10.180.10">
    <property type="entry name" value="2,3-Dihydroxybiphenyl 1,2-Dioxygenase, domain 1"/>
    <property type="match status" value="1"/>
</dbReference>
<reference evidence="8 9" key="1">
    <citation type="journal article" date="2019" name="Nat. Microbiol.">
        <title>Mediterranean grassland soil C-N compound turnover is dependent on rainfall and depth, and is mediated by genomically divergent microorganisms.</title>
        <authorList>
            <person name="Diamond S."/>
            <person name="Andeer P.F."/>
            <person name="Li Z."/>
            <person name="Crits-Christoph A."/>
            <person name="Burstein D."/>
            <person name="Anantharaman K."/>
            <person name="Lane K.R."/>
            <person name="Thomas B.C."/>
            <person name="Pan C."/>
            <person name="Northen T.R."/>
            <person name="Banfield J.F."/>
        </authorList>
    </citation>
    <scope>NUCLEOTIDE SEQUENCE [LARGE SCALE GENOMIC DNA]</scope>
    <source>
        <strain evidence="8">NP_8</strain>
    </source>
</reference>